<feature type="non-terminal residue" evidence="1">
    <location>
        <position position="1"/>
    </location>
</feature>
<evidence type="ECO:0000313" key="1">
    <source>
        <dbReference type="EMBL" id="CDW49326.1"/>
    </source>
</evidence>
<organism evidence="1">
    <name type="scientific">Lepeophtheirus salmonis</name>
    <name type="common">Salmon louse</name>
    <name type="synonym">Caligus salmonis</name>
    <dbReference type="NCBI Taxonomy" id="72036"/>
    <lineage>
        <taxon>Eukaryota</taxon>
        <taxon>Metazoa</taxon>
        <taxon>Ecdysozoa</taxon>
        <taxon>Arthropoda</taxon>
        <taxon>Crustacea</taxon>
        <taxon>Multicrustacea</taxon>
        <taxon>Hexanauplia</taxon>
        <taxon>Copepoda</taxon>
        <taxon>Siphonostomatoida</taxon>
        <taxon>Caligidae</taxon>
        <taxon>Lepeophtheirus</taxon>
    </lineage>
</organism>
<reference evidence="1" key="1">
    <citation type="submission" date="2014-05" db="EMBL/GenBank/DDBJ databases">
        <authorList>
            <person name="Chronopoulou M."/>
        </authorList>
    </citation>
    <scope>NUCLEOTIDE SEQUENCE</scope>
    <source>
        <tissue evidence="1">Whole organism</tissue>
    </source>
</reference>
<dbReference type="EMBL" id="HACA01031965">
    <property type="protein sequence ID" value="CDW49326.1"/>
    <property type="molecule type" value="Transcribed_RNA"/>
</dbReference>
<sequence>RQYMKILVGLRLKEEEILRINDCKSGAGFIIIILKETINVISRFEHIKEPTKIEEDIFFIITGLNKLRAIQDPIEVVIKNGSVTNLSILKEIMEKFGTLVGKIE</sequence>
<proteinExistence type="predicted"/>
<feature type="non-terminal residue" evidence="1">
    <location>
        <position position="104"/>
    </location>
</feature>
<protein>
    <submittedName>
        <fullName evidence="1">Uncharacterized protein</fullName>
    </submittedName>
</protein>
<dbReference type="AlphaFoldDB" id="A0A0K2VH90"/>
<name>A0A0K2VH90_LEPSM</name>
<accession>A0A0K2VH90</accession>